<feature type="region of interest" description="Disordered" evidence="7">
    <location>
        <begin position="243"/>
        <end position="265"/>
    </location>
</feature>
<feature type="region of interest" description="Disordered" evidence="7">
    <location>
        <begin position="615"/>
        <end position="757"/>
    </location>
</feature>
<evidence type="ECO:0000256" key="4">
    <source>
        <dbReference type="ARBA" id="ARBA00023163"/>
    </source>
</evidence>
<dbReference type="Pfam" id="PF00250">
    <property type="entry name" value="Forkhead"/>
    <property type="match status" value="1"/>
</dbReference>
<dbReference type="Pfam" id="PF00498">
    <property type="entry name" value="FHA"/>
    <property type="match status" value="1"/>
</dbReference>
<proteinExistence type="predicted"/>
<feature type="compositionally biased region" description="Basic and acidic residues" evidence="7">
    <location>
        <begin position="733"/>
        <end position="749"/>
    </location>
</feature>
<dbReference type="InterPro" id="IPR001766">
    <property type="entry name" value="Fork_head_dom"/>
</dbReference>
<feature type="region of interest" description="Disordered" evidence="7">
    <location>
        <begin position="426"/>
        <end position="489"/>
    </location>
</feature>
<evidence type="ECO:0000313" key="11">
    <source>
        <dbReference type="Proteomes" id="UP000590412"/>
    </source>
</evidence>
<keyword evidence="5 6" id="KW-0539">Nucleus</keyword>
<accession>A0A8X7NLR7</accession>
<dbReference type="SMART" id="SM00339">
    <property type="entry name" value="FH"/>
    <property type="match status" value="1"/>
</dbReference>
<dbReference type="InterPro" id="IPR036390">
    <property type="entry name" value="WH_DNA-bd_sf"/>
</dbReference>
<dbReference type="PROSITE" id="PS00658">
    <property type="entry name" value="FORK_HEAD_2"/>
    <property type="match status" value="1"/>
</dbReference>
<evidence type="ECO:0000313" key="10">
    <source>
        <dbReference type="EMBL" id="KAF6049014.1"/>
    </source>
</evidence>
<evidence type="ECO:0000256" key="6">
    <source>
        <dbReference type="PROSITE-ProRule" id="PRU00089"/>
    </source>
</evidence>
<dbReference type="SUPFAM" id="SSF49879">
    <property type="entry name" value="SMAD/FHA domain"/>
    <property type="match status" value="1"/>
</dbReference>
<evidence type="ECO:0000259" key="8">
    <source>
        <dbReference type="PROSITE" id="PS50006"/>
    </source>
</evidence>
<comment type="caution">
    <text evidence="10">The sequence shown here is derived from an EMBL/GenBank/DDBJ whole genome shotgun (WGS) entry which is preliminary data.</text>
</comment>
<feature type="compositionally biased region" description="Polar residues" evidence="7">
    <location>
        <begin position="689"/>
        <end position="707"/>
    </location>
</feature>
<name>A0A8X7NLR7_CANPA</name>
<evidence type="ECO:0000259" key="9">
    <source>
        <dbReference type="PROSITE" id="PS50039"/>
    </source>
</evidence>
<gene>
    <name evidence="10" type="ORF">FOB60_004397</name>
</gene>
<dbReference type="InterPro" id="IPR000253">
    <property type="entry name" value="FHA_dom"/>
</dbReference>
<dbReference type="PROSITE" id="PS00657">
    <property type="entry name" value="FORK_HEAD_1"/>
    <property type="match status" value="1"/>
</dbReference>
<sequence length="757" mass="84025">MASSTDAPSRKRSVNNNSGLLFEDEQDMLSAVISTLQCPEEKTTVSQTYANGLNNATEVQAYAKIAGRDWTYYVKSLAVSIGRNTEVSGNNNNNDNNNNGSVTNTYNGPLIDIDLGPAKIVSRQHATITYNLDWRCWELKVLGRNGAKIDGQKINGGSQKLNALHSGAILDVGGTQMMFILPDAAPVVAPKMLEKALAKYNEQNKDQIKRQRSYSGASYNGGGGGSGGNRGYHVYETISMNHSPSSASATSLQHNLDEDLSKEESKDIKPPYSYATMITQAILSDPHGVMSLSDIYNWISDRYAYYRFSKTGWQNSIRHNLSLNKAFEKVPRKPNEPGKGMKWQISESYKQDFLKKLNDGTLAGSRKGSSVSRQLSLHLATHKHLPDPNNPCLDVTNNQFQQRNSIDQGQQQQGSYSHQRSDSKAFNFNNMQTNPLQYPGQQDPYIPTAGRPYPYPPPPPPPNHPQQQQQQLQLQQNPQNQHPQSTMYPQQQQIPNYPIVGAINNLASPLRQPQQLNQQLPPPSQQSQPLREGAKNHTNSMYGISLQNSGLDVKPNLHSRTSSYTTSNQLPDLSQMHSFASNQNDSLSSIAASTENTTSGMLSFTSPKKISALEAYTPERGSNKNAVGNKPVKRESQQSQEHQSQQSQQSQQQSQQQQSSQQSTQQQPQSQSQQQPPQLQPPVQNSNQTSPAFWNFVQFSTPNGQTPTRKDSNDSDEQNNGSPTMNRKSHKNVKQEPEEDSPFKKEHDQQAAGMVDS</sequence>
<evidence type="ECO:0000256" key="7">
    <source>
        <dbReference type="SAM" id="MobiDB-lite"/>
    </source>
</evidence>
<comment type="subcellular location">
    <subcellularLocation>
        <location evidence="1 6">Nucleus</location>
    </subcellularLocation>
</comment>
<dbReference type="PANTHER" id="PTHR45881:SF1">
    <property type="entry name" value="FORK HEAD PROTEIN HOMOLOG 2"/>
    <property type="match status" value="1"/>
</dbReference>
<dbReference type="InterPro" id="IPR030456">
    <property type="entry name" value="TF_fork_head_CS_2"/>
</dbReference>
<dbReference type="SMART" id="SM00240">
    <property type="entry name" value="FHA"/>
    <property type="match status" value="1"/>
</dbReference>
<dbReference type="PROSITE" id="PS50006">
    <property type="entry name" value="FHA_DOMAIN"/>
    <property type="match status" value="1"/>
</dbReference>
<evidence type="ECO:0000256" key="1">
    <source>
        <dbReference type="ARBA" id="ARBA00004123"/>
    </source>
</evidence>
<feature type="compositionally biased region" description="Polar residues" evidence="7">
    <location>
        <begin position="243"/>
        <end position="254"/>
    </location>
</feature>
<dbReference type="InterPro" id="IPR036388">
    <property type="entry name" value="WH-like_DNA-bd_sf"/>
</dbReference>
<keyword evidence="2" id="KW-0805">Transcription regulation</keyword>
<feature type="compositionally biased region" description="Polar residues" evidence="7">
    <location>
        <begin position="558"/>
        <end position="570"/>
    </location>
</feature>
<dbReference type="PRINTS" id="PR00053">
    <property type="entry name" value="FORKHEAD"/>
</dbReference>
<feature type="compositionally biased region" description="Low complexity" evidence="7">
    <location>
        <begin position="465"/>
        <end position="484"/>
    </location>
</feature>
<protein>
    <submittedName>
        <fullName evidence="10">Fork head domain family protein</fullName>
    </submittedName>
</protein>
<feature type="compositionally biased region" description="Polar residues" evidence="7">
    <location>
        <begin position="536"/>
        <end position="550"/>
    </location>
</feature>
<dbReference type="Gene3D" id="2.60.200.20">
    <property type="match status" value="1"/>
</dbReference>
<feature type="compositionally biased region" description="Polar residues" evidence="7">
    <location>
        <begin position="426"/>
        <end position="440"/>
    </location>
</feature>
<evidence type="ECO:0000256" key="5">
    <source>
        <dbReference type="ARBA" id="ARBA00023242"/>
    </source>
</evidence>
<keyword evidence="4" id="KW-0804">Transcription</keyword>
<dbReference type="AlphaFoldDB" id="A0A8X7NLR7"/>
<dbReference type="GO" id="GO:0000978">
    <property type="term" value="F:RNA polymerase II cis-regulatory region sequence-specific DNA binding"/>
    <property type="evidence" value="ECO:0007669"/>
    <property type="project" value="TreeGrafter"/>
</dbReference>
<dbReference type="CDD" id="cd00059">
    <property type="entry name" value="FH_FOX"/>
    <property type="match status" value="1"/>
</dbReference>
<evidence type="ECO:0000256" key="3">
    <source>
        <dbReference type="ARBA" id="ARBA00023125"/>
    </source>
</evidence>
<organism evidence="10 11">
    <name type="scientific">Candida parapsilosis</name>
    <name type="common">Yeast</name>
    <dbReference type="NCBI Taxonomy" id="5480"/>
    <lineage>
        <taxon>Eukaryota</taxon>
        <taxon>Fungi</taxon>
        <taxon>Dikarya</taxon>
        <taxon>Ascomycota</taxon>
        <taxon>Saccharomycotina</taxon>
        <taxon>Pichiomycetes</taxon>
        <taxon>Debaryomycetaceae</taxon>
        <taxon>Candida/Lodderomyces clade</taxon>
        <taxon>Candida</taxon>
    </lineage>
</organism>
<dbReference type="Gene3D" id="1.10.10.10">
    <property type="entry name" value="Winged helix-like DNA-binding domain superfamily/Winged helix DNA-binding domain"/>
    <property type="match status" value="1"/>
</dbReference>
<dbReference type="GO" id="GO:2000221">
    <property type="term" value="P:negative regulation of pseudohyphal growth"/>
    <property type="evidence" value="ECO:0007669"/>
    <property type="project" value="UniProtKB-ARBA"/>
</dbReference>
<dbReference type="SUPFAM" id="SSF46785">
    <property type="entry name" value="Winged helix' DNA-binding domain"/>
    <property type="match status" value="1"/>
</dbReference>
<dbReference type="EMBL" id="JABWAB010000006">
    <property type="protein sequence ID" value="KAF6049014.1"/>
    <property type="molecule type" value="Genomic_DNA"/>
</dbReference>
<feature type="domain" description="Fork-head" evidence="9">
    <location>
        <begin position="269"/>
        <end position="367"/>
    </location>
</feature>
<dbReference type="PANTHER" id="PTHR45881">
    <property type="entry name" value="CHECKPOINT SUPPRESSOR 1-LIKE, ISOFORM A-RELATED"/>
    <property type="match status" value="1"/>
</dbReference>
<dbReference type="FunFam" id="1.10.10.10:FF:000030">
    <property type="entry name" value="Forkhead box protein K2"/>
    <property type="match status" value="1"/>
</dbReference>
<dbReference type="GO" id="GO:0000981">
    <property type="term" value="F:DNA-binding transcription factor activity, RNA polymerase II-specific"/>
    <property type="evidence" value="ECO:0007669"/>
    <property type="project" value="TreeGrafter"/>
</dbReference>
<feature type="compositionally biased region" description="Low complexity" evidence="7">
    <location>
        <begin position="637"/>
        <end position="688"/>
    </location>
</feature>
<reference evidence="10" key="1">
    <citation type="submission" date="2020-03" db="EMBL/GenBank/DDBJ databases">
        <title>FDA dAtabase for Regulatory Grade micrObial Sequences (FDA-ARGOS): Supporting development and validation of Infectious Disease Dx tests.</title>
        <authorList>
            <person name="Campos J."/>
            <person name="Goldberg B."/>
            <person name="Tallon L."/>
            <person name="Sadzewicz L."/>
            <person name="Vavikolanu K."/>
            <person name="Mehta A."/>
            <person name="Aluvathingal J."/>
            <person name="Nadendla S."/>
            <person name="Nandy P."/>
            <person name="Geyer C."/>
            <person name="Yan Y."/>
            <person name="Sichtig H."/>
        </authorList>
    </citation>
    <scope>NUCLEOTIDE SEQUENCE [LARGE SCALE GENOMIC DNA]</scope>
    <source>
        <strain evidence="10">FDAARGOS_652</strain>
    </source>
</reference>
<evidence type="ECO:0000256" key="2">
    <source>
        <dbReference type="ARBA" id="ARBA00023015"/>
    </source>
</evidence>
<dbReference type="Proteomes" id="UP000590412">
    <property type="component" value="Unassembled WGS sequence"/>
</dbReference>
<feature type="compositionally biased region" description="Pro residues" evidence="7">
    <location>
        <begin position="453"/>
        <end position="464"/>
    </location>
</feature>
<keyword evidence="3 6" id="KW-0238">DNA-binding</keyword>
<dbReference type="GO" id="GO:0005634">
    <property type="term" value="C:nucleus"/>
    <property type="evidence" value="ECO:0007669"/>
    <property type="project" value="UniProtKB-SubCell"/>
</dbReference>
<feature type="DNA-binding region" description="Fork-head" evidence="6">
    <location>
        <begin position="269"/>
        <end position="367"/>
    </location>
</feature>
<feature type="region of interest" description="Disordered" evidence="7">
    <location>
        <begin position="514"/>
        <end position="570"/>
    </location>
</feature>
<feature type="domain" description="FHA" evidence="8">
    <location>
        <begin position="79"/>
        <end position="154"/>
    </location>
</feature>
<dbReference type="InterPro" id="IPR008984">
    <property type="entry name" value="SMAD_FHA_dom_sf"/>
</dbReference>
<dbReference type="InterPro" id="IPR018122">
    <property type="entry name" value="TF_fork_head_CS_1"/>
</dbReference>
<dbReference type="PROSITE" id="PS50039">
    <property type="entry name" value="FORK_HEAD_3"/>
    <property type="match status" value="1"/>
</dbReference>
<feature type="compositionally biased region" description="Basic and acidic residues" evidence="7">
    <location>
        <begin position="255"/>
        <end position="265"/>
    </location>
</feature>
<dbReference type="CDD" id="cd22701">
    <property type="entry name" value="FHA_FKH1-like"/>
    <property type="match status" value="1"/>
</dbReference>
<feature type="compositionally biased region" description="Low complexity" evidence="7">
    <location>
        <begin position="514"/>
        <end position="530"/>
    </location>
</feature>